<gene>
    <name evidence="2" type="ORF">TSTA_061080</name>
</gene>
<reference evidence="3" key="1">
    <citation type="journal article" date="2015" name="Genome Announc.">
        <title>Genome sequence of the AIDS-associated pathogen Penicillium marneffei (ATCC18224) and its near taxonomic relative Talaromyces stipitatus (ATCC10500).</title>
        <authorList>
            <person name="Nierman W.C."/>
            <person name="Fedorova-Abrams N.D."/>
            <person name="Andrianopoulos A."/>
        </authorList>
    </citation>
    <scope>NUCLEOTIDE SEQUENCE [LARGE SCALE GENOMIC DNA]</scope>
    <source>
        <strain evidence="3">ATCC 10500 / CBS 375.48 / QM 6759 / NRRL 1006</strain>
    </source>
</reference>
<dbReference type="EMBL" id="EQ962652">
    <property type="protein sequence ID" value="EED22617.1"/>
    <property type="molecule type" value="Genomic_DNA"/>
</dbReference>
<dbReference type="GeneID" id="8101199"/>
<dbReference type="VEuPathDB" id="FungiDB:TSTA_061080"/>
<evidence type="ECO:0000313" key="3">
    <source>
        <dbReference type="Proteomes" id="UP000001745"/>
    </source>
</evidence>
<organism evidence="2 3">
    <name type="scientific">Talaromyces stipitatus (strain ATCC 10500 / CBS 375.48 / QM 6759 / NRRL 1006)</name>
    <name type="common">Penicillium stipitatum</name>
    <dbReference type="NCBI Taxonomy" id="441959"/>
    <lineage>
        <taxon>Eukaryota</taxon>
        <taxon>Fungi</taxon>
        <taxon>Dikarya</taxon>
        <taxon>Ascomycota</taxon>
        <taxon>Pezizomycotina</taxon>
        <taxon>Eurotiomycetes</taxon>
        <taxon>Eurotiomycetidae</taxon>
        <taxon>Eurotiales</taxon>
        <taxon>Trichocomaceae</taxon>
        <taxon>Talaromyces</taxon>
        <taxon>Talaromyces sect. Talaromyces</taxon>
    </lineage>
</organism>
<dbReference type="OrthoDB" id="2399539at2759"/>
<dbReference type="PhylomeDB" id="B8LUZ6"/>
<sequence>MITSVTQRKRDSAPRSFWISIADELFENVFALHEPVNTFVSNRSPHEGFSATLVVCPRLASRAQPNLSRTLEILEDLQNAWPLASRWLTVLRSSAASISTSLPTASCFSPGPVLSHPGFTNSHSNDNLPEHDLTTNKPGIGSLEMLSEAAVSAERNGSDDSSRITGSKNRGNNSNLNRNRVIDEFLTFSVPETVLNPLNRYPGINTDNGASFDKELTEFMNQPSYGMIDIWIPSEQDAWLSSGEP</sequence>
<feature type="region of interest" description="Disordered" evidence="1">
    <location>
        <begin position="118"/>
        <end position="138"/>
    </location>
</feature>
<dbReference type="AlphaFoldDB" id="B8LUZ6"/>
<dbReference type="RefSeq" id="XP_002340004.1">
    <property type="nucleotide sequence ID" value="XM_002339963.1"/>
</dbReference>
<evidence type="ECO:0000256" key="1">
    <source>
        <dbReference type="SAM" id="MobiDB-lite"/>
    </source>
</evidence>
<keyword evidence="3" id="KW-1185">Reference proteome</keyword>
<dbReference type="Proteomes" id="UP000001745">
    <property type="component" value="Unassembled WGS sequence"/>
</dbReference>
<feature type="compositionally biased region" description="Polar residues" evidence="1">
    <location>
        <begin position="118"/>
        <end position="127"/>
    </location>
</feature>
<dbReference type="STRING" id="441959.B8LUZ6"/>
<name>B8LUZ6_TALSN</name>
<accession>B8LUZ6</accession>
<evidence type="ECO:0000313" key="2">
    <source>
        <dbReference type="EMBL" id="EED22617.1"/>
    </source>
</evidence>
<dbReference type="InParanoid" id="B8LUZ6"/>
<proteinExistence type="predicted"/>
<dbReference type="HOGENOM" id="CLU_1134202_0_0_1"/>
<protein>
    <submittedName>
        <fullName evidence="2">Uncharacterized protein</fullName>
    </submittedName>
</protein>
<feature type="region of interest" description="Disordered" evidence="1">
    <location>
        <begin position="153"/>
        <end position="176"/>
    </location>
</feature>